<accession>A0A135TDL0</accession>
<dbReference type="AlphaFoldDB" id="A0A135TDL0"/>
<evidence type="ECO:0000256" key="4">
    <source>
        <dbReference type="ARBA" id="ARBA00022975"/>
    </source>
</evidence>
<comment type="caution">
    <text evidence="5">The sequence shown here is derived from an EMBL/GenBank/DDBJ whole genome shotgun (WGS) entry which is preliminary data.</text>
</comment>
<dbReference type="GO" id="GO:0006207">
    <property type="term" value="P:'de novo' pyrimidine nucleobase biosynthetic process"/>
    <property type="evidence" value="ECO:0007669"/>
    <property type="project" value="TreeGrafter"/>
</dbReference>
<reference evidence="5 6" key="1">
    <citation type="submission" date="2014-02" db="EMBL/GenBank/DDBJ databases">
        <title>The genome sequence of Colletotrichum simmondsii CBS122122.</title>
        <authorList>
            <person name="Baroncelli R."/>
            <person name="Thon M.R."/>
        </authorList>
    </citation>
    <scope>NUCLEOTIDE SEQUENCE [LARGE SCALE GENOMIC DNA]</scope>
    <source>
        <strain evidence="5 6">CBS122122</strain>
    </source>
</reference>
<dbReference type="OrthoDB" id="1670005at2759"/>
<dbReference type="EMBL" id="JFBX01000195">
    <property type="protein sequence ID" value="KXH46265.1"/>
    <property type="molecule type" value="Genomic_DNA"/>
</dbReference>
<proteinExistence type="predicted"/>
<dbReference type="PROSITE" id="PS00483">
    <property type="entry name" value="DIHYDROOROTASE_2"/>
    <property type="match status" value="1"/>
</dbReference>
<sequence>MNSNEKTFRDEIEDPNQLLSDIGGKPILNHSCEQRSSEAVTPNSSVRSPFKMPLPDTVELPAAFDAHVHLRDDDMLQIVAPTVRPGGVNQALIMPNLQNNLVTSVKRALDYSSRIKAALGKDEVDLLMTLYLHQDVTPDTIREAKKAGVAAVKSYPAGVTTNSADGVVDYDAFHEVFKAMEEVDLLLCLHGECPSHAGSDITTLNAESKFLPTLKALHAKYPKLRIILEHCTTAEAVAAVKSCGPNVAGTITCHHLFITIDDVVGDALNFCKPLPADRKALLNAVVNSNGKFFLGTDSAPHPITAKTGPSKAAAGVFTQPYAVQYLLAALDEAVARGELADADITQEALEGFVSGYGRKFYGTEDTRKERIRLTRDGGAVVQQTFEGKGIQVVPFRAGKETWSLTWL</sequence>
<dbReference type="Proteomes" id="UP000070328">
    <property type="component" value="Unassembled WGS sequence"/>
</dbReference>
<dbReference type="GO" id="GO:0005737">
    <property type="term" value="C:cytoplasm"/>
    <property type="evidence" value="ECO:0007669"/>
    <property type="project" value="TreeGrafter"/>
</dbReference>
<evidence type="ECO:0000256" key="3">
    <source>
        <dbReference type="ARBA" id="ARBA00022833"/>
    </source>
</evidence>
<dbReference type="SUPFAM" id="SSF51556">
    <property type="entry name" value="Metallo-dependent hydrolases"/>
    <property type="match status" value="1"/>
</dbReference>
<evidence type="ECO:0000256" key="2">
    <source>
        <dbReference type="ARBA" id="ARBA00022801"/>
    </source>
</evidence>
<dbReference type="InterPro" id="IPR002195">
    <property type="entry name" value="Dihydroorotase_CS"/>
</dbReference>
<keyword evidence="1" id="KW-0479">Metal-binding</keyword>
<dbReference type="GO" id="GO:0046872">
    <property type="term" value="F:metal ion binding"/>
    <property type="evidence" value="ECO:0007669"/>
    <property type="project" value="UniProtKB-KW"/>
</dbReference>
<dbReference type="InterPro" id="IPR004721">
    <property type="entry name" value="DHOdimr"/>
</dbReference>
<name>A0A135TDL0_9PEZI</name>
<dbReference type="GO" id="GO:0044205">
    <property type="term" value="P:'de novo' UMP biosynthetic process"/>
    <property type="evidence" value="ECO:0007669"/>
    <property type="project" value="UniProtKB-UniPathway"/>
</dbReference>
<dbReference type="GO" id="GO:0004151">
    <property type="term" value="F:dihydroorotase activity"/>
    <property type="evidence" value="ECO:0007669"/>
    <property type="project" value="InterPro"/>
</dbReference>
<dbReference type="UniPathway" id="UPA00070">
    <property type="reaction ID" value="UER00117"/>
</dbReference>
<evidence type="ECO:0000313" key="5">
    <source>
        <dbReference type="EMBL" id="KXH46265.1"/>
    </source>
</evidence>
<protein>
    <submittedName>
        <fullName evidence="5">Dihydroorotase</fullName>
    </submittedName>
</protein>
<keyword evidence="4" id="KW-0665">Pyrimidine biosynthesis</keyword>
<dbReference type="InterPro" id="IPR032466">
    <property type="entry name" value="Metal_Hydrolase"/>
</dbReference>
<dbReference type="Gene3D" id="3.20.20.140">
    <property type="entry name" value="Metal-dependent hydrolases"/>
    <property type="match status" value="1"/>
</dbReference>
<keyword evidence="2" id="KW-0378">Hydrolase</keyword>
<evidence type="ECO:0000313" key="6">
    <source>
        <dbReference type="Proteomes" id="UP000070328"/>
    </source>
</evidence>
<organism evidence="5 6">
    <name type="scientific">Colletotrichum simmondsii</name>
    <dbReference type="NCBI Taxonomy" id="703756"/>
    <lineage>
        <taxon>Eukaryota</taxon>
        <taxon>Fungi</taxon>
        <taxon>Dikarya</taxon>
        <taxon>Ascomycota</taxon>
        <taxon>Pezizomycotina</taxon>
        <taxon>Sordariomycetes</taxon>
        <taxon>Hypocreomycetidae</taxon>
        <taxon>Glomerellales</taxon>
        <taxon>Glomerellaceae</taxon>
        <taxon>Colletotrichum</taxon>
        <taxon>Colletotrichum acutatum species complex</taxon>
    </lineage>
</organism>
<dbReference type="NCBIfam" id="TIGR00856">
    <property type="entry name" value="pyrC_dimer"/>
    <property type="match status" value="1"/>
</dbReference>
<dbReference type="PANTHER" id="PTHR43137">
    <property type="entry name" value="DIHYDROOROTASE"/>
    <property type="match status" value="1"/>
</dbReference>
<evidence type="ECO:0000256" key="1">
    <source>
        <dbReference type="ARBA" id="ARBA00022723"/>
    </source>
</evidence>
<keyword evidence="6" id="KW-1185">Reference proteome</keyword>
<gene>
    <name evidence="5" type="ORF">CSIM01_09873</name>
</gene>
<keyword evidence="3" id="KW-0862">Zinc</keyword>
<dbReference type="PANTHER" id="PTHR43137:SF1">
    <property type="entry name" value="DIHYDROOROTASE"/>
    <property type="match status" value="1"/>
</dbReference>